<keyword evidence="2" id="KW-0676">Redox-active center</keyword>
<dbReference type="RefSeq" id="WP_091512348.1">
    <property type="nucleotide sequence ID" value="NZ_FOLE01000006.1"/>
</dbReference>
<evidence type="ECO:0000256" key="1">
    <source>
        <dbReference type="ARBA" id="ARBA00022729"/>
    </source>
</evidence>
<reference evidence="5 6" key="1">
    <citation type="submission" date="2016-10" db="EMBL/GenBank/DDBJ databases">
        <authorList>
            <person name="de Groot N.N."/>
        </authorList>
    </citation>
    <scope>NUCLEOTIDE SEQUENCE [LARGE SCALE GENOMIC DNA]</scope>
    <source>
        <strain evidence="5 6">DSM 6793</strain>
    </source>
</reference>
<dbReference type="PANTHER" id="PTHR15337">
    <property type="entry name" value="ANTERIOR GRADIENT PROTEIN-RELATED"/>
    <property type="match status" value="1"/>
</dbReference>
<dbReference type="PANTHER" id="PTHR15337:SF11">
    <property type="entry name" value="THIOREDOXIN DOMAIN-CONTAINING PROTEIN"/>
    <property type="match status" value="1"/>
</dbReference>
<evidence type="ECO:0000313" key="5">
    <source>
        <dbReference type="EMBL" id="SFC51378.1"/>
    </source>
</evidence>
<dbReference type="STRING" id="927664.SAMN05421780_10680"/>
<dbReference type="InterPro" id="IPR036249">
    <property type="entry name" value="Thioredoxin-like_sf"/>
</dbReference>
<evidence type="ECO:0000256" key="3">
    <source>
        <dbReference type="SAM" id="SignalP"/>
    </source>
</evidence>
<dbReference type="PROSITE" id="PS00194">
    <property type="entry name" value="THIOREDOXIN_1"/>
    <property type="match status" value="1"/>
</dbReference>
<sequence length="191" mass="22256">MKKIILLGLGLWLACVSVEAKTKPTTAAKRPVAELNAKDEAKIEWLDIEEAVKRAKKKRKKILIDIYTDWCGWCKVMDKKTFSHPAIAEYINENFYAVKMNAEKRDNIIFNDQVYTFNEQGRSHNLAITLLSGQMSYPSVVYLDEKLKVIQAVPGFHEAKEYDAILHFFAENKYKKEKWEEFKVEFKSEIK</sequence>
<dbReference type="Proteomes" id="UP000199514">
    <property type="component" value="Unassembled WGS sequence"/>
</dbReference>
<feature type="chain" id="PRO_5011475330" description="Spermatogenesis-associated protein 20-like TRX domain-containing protein" evidence="3">
    <location>
        <begin position="21"/>
        <end position="191"/>
    </location>
</feature>
<evidence type="ECO:0000259" key="4">
    <source>
        <dbReference type="Pfam" id="PF03190"/>
    </source>
</evidence>
<dbReference type="Pfam" id="PF03190">
    <property type="entry name" value="Thioredox_DsbH"/>
    <property type="match status" value="1"/>
</dbReference>
<gene>
    <name evidence="5" type="ORF">SAMN05421780_10680</name>
</gene>
<proteinExistence type="predicted"/>
<evidence type="ECO:0000256" key="2">
    <source>
        <dbReference type="ARBA" id="ARBA00023284"/>
    </source>
</evidence>
<dbReference type="OrthoDB" id="9811036at2"/>
<dbReference type="SUPFAM" id="SSF52833">
    <property type="entry name" value="Thioredoxin-like"/>
    <property type="match status" value="1"/>
</dbReference>
<name>A0A1I1JXZ7_9BACT</name>
<feature type="domain" description="Spermatogenesis-associated protein 20-like TRX" evidence="4">
    <location>
        <begin position="37"/>
        <end position="160"/>
    </location>
</feature>
<dbReference type="AlphaFoldDB" id="A0A1I1JXZ7"/>
<organism evidence="5 6">
    <name type="scientific">Flexibacter flexilis DSM 6793</name>
    <dbReference type="NCBI Taxonomy" id="927664"/>
    <lineage>
        <taxon>Bacteria</taxon>
        <taxon>Pseudomonadati</taxon>
        <taxon>Bacteroidota</taxon>
        <taxon>Cytophagia</taxon>
        <taxon>Cytophagales</taxon>
        <taxon>Flexibacteraceae</taxon>
        <taxon>Flexibacter</taxon>
    </lineage>
</organism>
<dbReference type="InterPro" id="IPR004879">
    <property type="entry name" value="Ssp411-like_TRX"/>
</dbReference>
<accession>A0A1I1JXZ7</accession>
<dbReference type="InterPro" id="IPR051099">
    <property type="entry name" value="AGR/TXD"/>
</dbReference>
<dbReference type="Gene3D" id="3.40.30.10">
    <property type="entry name" value="Glutaredoxin"/>
    <property type="match status" value="1"/>
</dbReference>
<feature type="signal peptide" evidence="3">
    <location>
        <begin position="1"/>
        <end position="20"/>
    </location>
</feature>
<keyword evidence="6" id="KW-1185">Reference proteome</keyword>
<keyword evidence="1 3" id="KW-0732">Signal</keyword>
<protein>
    <recommendedName>
        <fullName evidence="4">Spermatogenesis-associated protein 20-like TRX domain-containing protein</fullName>
    </recommendedName>
</protein>
<evidence type="ECO:0000313" key="6">
    <source>
        <dbReference type="Proteomes" id="UP000199514"/>
    </source>
</evidence>
<dbReference type="EMBL" id="FOLE01000006">
    <property type="protein sequence ID" value="SFC51378.1"/>
    <property type="molecule type" value="Genomic_DNA"/>
</dbReference>
<dbReference type="PROSITE" id="PS51257">
    <property type="entry name" value="PROKAR_LIPOPROTEIN"/>
    <property type="match status" value="1"/>
</dbReference>
<dbReference type="InterPro" id="IPR017937">
    <property type="entry name" value="Thioredoxin_CS"/>
</dbReference>